<dbReference type="InterPro" id="IPR036396">
    <property type="entry name" value="Cyt_P450_sf"/>
</dbReference>
<organism evidence="9 10">
    <name type="scientific">Halobium salinum</name>
    <dbReference type="NCBI Taxonomy" id="1364940"/>
    <lineage>
        <taxon>Archaea</taxon>
        <taxon>Methanobacteriati</taxon>
        <taxon>Methanobacteriota</taxon>
        <taxon>Stenosarchaea group</taxon>
        <taxon>Halobacteria</taxon>
        <taxon>Halobacteriales</taxon>
        <taxon>Haloferacaceae</taxon>
        <taxon>Halobium</taxon>
    </lineage>
</organism>
<dbReference type="PROSITE" id="PS00086">
    <property type="entry name" value="CYTOCHROME_P450"/>
    <property type="match status" value="1"/>
</dbReference>
<accession>A0ABD5PC17</accession>
<dbReference type="SUPFAM" id="SSF48264">
    <property type="entry name" value="Cytochrome P450"/>
    <property type="match status" value="1"/>
</dbReference>
<name>A0ABD5PC17_9EURY</name>
<evidence type="ECO:0000256" key="7">
    <source>
        <dbReference type="RuleBase" id="RU000461"/>
    </source>
</evidence>
<evidence type="ECO:0000256" key="3">
    <source>
        <dbReference type="ARBA" id="ARBA00022723"/>
    </source>
</evidence>
<comment type="similarity">
    <text evidence="1 7">Belongs to the cytochrome P450 family.</text>
</comment>
<sequence length="449" mass="50264">MSRSLLARDRSADDPPGPDELPGVGSTVGFVRDPFAFMTRMAREYGPVVSYDVGGRTFYQLNDPVDIEDVLVQRNELFVKGELFQTMLNRVVGKGLLTSEGEFWRRQRHLVQPTFTPDRLAAYGEVMTDATAATMAEWSDGERRDVHADMSELTLSIVASALFGVDMRDRTSVVGDALDVVMARSEGVLLDVLPEWTPTPGNRRYDRAVAALDAVVDDIVAARRRNPGDDLVSALLTAEDETGRGMDLEQLRDEVKTLLLAGHETTALSLSFTLFVLAQRPDVERRLLDELETVLDGRTPTVADLDDLEYTEKVVTESMRLYPPVYGMLREPTEPVAFGGYTVPEGGTISVNQWVVHRDPQWYDDPMAFRPERWTPGMRDDLPRFAYFPFSGGPRRCIGDRFAMQEAQLVLASLYQNYHFELVSPPSMELAAAITTRPTKPIEAVVHER</sequence>
<dbReference type="GO" id="GO:0046872">
    <property type="term" value="F:metal ion binding"/>
    <property type="evidence" value="ECO:0007669"/>
    <property type="project" value="UniProtKB-KW"/>
</dbReference>
<dbReference type="EMBL" id="JBHSDS010000006">
    <property type="protein sequence ID" value="MFC4358273.1"/>
    <property type="molecule type" value="Genomic_DNA"/>
</dbReference>
<evidence type="ECO:0000256" key="1">
    <source>
        <dbReference type="ARBA" id="ARBA00010617"/>
    </source>
</evidence>
<dbReference type="InterPro" id="IPR001128">
    <property type="entry name" value="Cyt_P450"/>
</dbReference>
<dbReference type="PANTHER" id="PTHR24291">
    <property type="entry name" value="CYTOCHROME P450 FAMILY 4"/>
    <property type="match status" value="1"/>
</dbReference>
<dbReference type="RefSeq" id="WP_267624056.1">
    <property type="nucleotide sequence ID" value="NZ_JAODIW010000008.1"/>
</dbReference>
<proteinExistence type="inferred from homology"/>
<protein>
    <submittedName>
        <fullName evidence="9">Cytochrome P450</fullName>
    </submittedName>
</protein>
<dbReference type="PRINTS" id="PR00463">
    <property type="entry name" value="EP450I"/>
</dbReference>
<comment type="caution">
    <text evidence="9">The sequence shown here is derived from an EMBL/GenBank/DDBJ whole genome shotgun (WGS) entry which is preliminary data.</text>
</comment>
<evidence type="ECO:0000256" key="5">
    <source>
        <dbReference type="ARBA" id="ARBA00023004"/>
    </source>
</evidence>
<keyword evidence="4 7" id="KW-0560">Oxidoreductase</keyword>
<dbReference type="InterPro" id="IPR050196">
    <property type="entry name" value="Cytochrome_P450_Monoox"/>
</dbReference>
<feature type="region of interest" description="Disordered" evidence="8">
    <location>
        <begin position="1"/>
        <end position="25"/>
    </location>
</feature>
<dbReference type="Pfam" id="PF00067">
    <property type="entry name" value="p450"/>
    <property type="match status" value="1"/>
</dbReference>
<dbReference type="CDD" id="cd20620">
    <property type="entry name" value="CYP132-like"/>
    <property type="match status" value="1"/>
</dbReference>
<reference evidence="9 10" key="1">
    <citation type="journal article" date="2019" name="Int. J. Syst. Evol. Microbiol.">
        <title>The Global Catalogue of Microorganisms (GCM) 10K type strain sequencing project: providing services to taxonomists for standard genome sequencing and annotation.</title>
        <authorList>
            <consortium name="The Broad Institute Genomics Platform"/>
            <consortium name="The Broad Institute Genome Sequencing Center for Infectious Disease"/>
            <person name="Wu L."/>
            <person name="Ma J."/>
        </authorList>
    </citation>
    <scope>NUCLEOTIDE SEQUENCE [LARGE SCALE GENOMIC DNA]</scope>
    <source>
        <strain evidence="9 10">CGMCC 1.12553</strain>
    </source>
</reference>
<keyword evidence="5 7" id="KW-0408">Iron</keyword>
<evidence type="ECO:0000256" key="8">
    <source>
        <dbReference type="SAM" id="MobiDB-lite"/>
    </source>
</evidence>
<gene>
    <name evidence="9" type="ORF">ACFO0N_09975</name>
</gene>
<dbReference type="PRINTS" id="PR00385">
    <property type="entry name" value="P450"/>
</dbReference>
<evidence type="ECO:0000313" key="9">
    <source>
        <dbReference type="EMBL" id="MFC4358273.1"/>
    </source>
</evidence>
<evidence type="ECO:0000256" key="2">
    <source>
        <dbReference type="ARBA" id="ARBA00022617"/>
    </source>
</evidence>
<dbReference type="AlphaFoldDB" id="A0ABD5PC17"/>
<evidence type="ECO:0000313" key="10">
    <source>
        <dbReference type="Proteomes" id="UP001595921"/>
    </source>
</evidence>
<keyword evidence="10" id="KW-1185">Reference proteome</keyword>
<dbReference type="PANTHER" id="PTHR24291:SF50">
    <property type="entry name" value="BIFUNCTIONAL ALBAFLAVENONE MONOOXYGENASE_TERPENE SYNTHASE"/>
    <property type="match status" value="1"/>
</dbReference>
<keyword evidence="3 7" id="KW-0479">Metal-binding</keyword>
<evidence type="ECO:0000256" key="6">
    <source>
        <dbReference type="ARBA" id="ARBA00023033"/>
    </source>
</evidence>
<dbReference type="Gene3D" id="1.10.630.10">
    <property type="entry name" value="Cytochrome P450"/>
    <property type="match status" value="1"/>
</dbReference>
<dbReference type="GO" id="GO:0004497">
    <property type="term" value="F:monooxygenase activity"/>
    <property type="evidence" value="ECO:0007669"/>
    <property type="project" value="UniProtKB-KW"/>
</dbReference>
<dbReference type="InterPro" id="IPR017972">
    <property type="entry name" value="Cyt_P450_CS"/>
</dbReference>
<keyword evidence="2 7" id="KW-0349">Heme</keyword>
<keyword evidence="6 7" id="KW-0503">Monooxygenase</keyword>
<dbReference type="InterPro" id="IPR002401">
    <property type="entry name" value="Cyt_P450_E_grp-I"/>
</dbReference>
<evidence type="ECO:0000256" key="4">
    <source>
        <dbReference type="ARBA" id="ARBA00023002"/>
    </source>
</evidence>
<feature type="compositionally biased region" description="Basic and acidic residues" evidence="8">
    <location>
        <begin position="1"/>
        <end position="13"/>
    </location>
</feature>
<dbReference type="Proteomes" id="UP001595921">
    <property type="component" value="Unassembled WGS sequence"/>
</dbReference>